<dbReference type="AlphaFoldDB" id="B3SZV0"/>
<gene>
    <name evidence="1" type="ORF">ALOHA_HF400048F7ctg1g25</name>
</gene>
<proteinExistence type="predicted"/>
<name>B3SZV0_9ZZZZ</name>
<dbReference type="EMBL" id="EU016559">
    <property type="protein sequence ID" value="ABZ05858.1"/>
    <property type="molecule type" value="Genomic_DNA"/>
</dbReference>
<evidence type="ECO:0000313" key="1">
    <source>
        <dbReference type="EMBL" id="ABZ05858.1"/>
    </source>
</evidence>
<organism evidence="1">
    <name type="scientific">uncultured marine microorganism HF4000_48F7</name>
    <dbReference type="NCBI Taxonomy" id="455500"/>
    <lineage>
        <taxon>unclassified sequences</taxon>
        <taxon>environmental samples</taxon>
    </lineage>
</organism>
<sequence>MAGEIQLNSTSFASESSGTITINNATVGSAVAMSANQACVKTALNASGSAPIYACRAWVNFNGTGTVAIRDSGNVSSITDNGGSGIYTVNFATAMPDANYCKVFGGSQVSGVGNNGTIGVYPDSAEPTASALRILATVGNSPNDFAHIDVAIFR</sequence>
<reference evidence="1" key="1">
    <citation type="journal article" date="2008" name="ISME J.">
        <title>Genomic patterns of recombination, clonal divergence and environment in marine microbial populations.</title>
        <authorList>
            <person name="Konstantinidis K.T."/>
            <person name="Delong E.F."/>
        </authorList>
    </citation>
    <scope>NUCLEOTIDE SEQUENCE</scope>
</reference>
<protein>
    <submittedName>
        <fullName evidence="1">Putative alpha amylase, C-terminal all-beta domain protein</fullName>
    </submittedName>
</protein>
<accession>B3SZV0</accession>